<dbReference type="Proteomes" id="UP000683360">
    <property type="component" value="Unassembled WGS sequence"/>
</dbReference>
<dbReference type="PROSITE" id="PS50878">
    <property type="entry name" value="RT_POL"/>
    <property type="match status" value="1"/>
</dbReference>
<dbReference type="AlphaFoldDB" id="A0A8S3S4V0"/>
<protein>
    <recommendedName>
        <fullName evidence="1">Reverse transcriptase domain-containing protein</fullName>
    </recommendedName>
</protein>
<dbReference type="OrthoDB" id="6257309at2759"/>
<dbReference type="PANTHER" id="PTHR47027">
    <property type="entry name" value="REVERSE TRANSCRIPTASE DOMAIN-CONTAINING PROTEIN"/>
    <property type="match status" value="1"/>
</dbReference>
<sequence>MSSAVRWEGKLSTSFAELQGVRQGSVWSPSVYKLFVNPLIKKLESDSLGFKIGNVFVGTPMCADDLLLISSKPDELQTMISYTAHFAETEEYNISKEKTKVMIWNSSLNCNLWNQMEKFHIGSETLETVENYKHIGIDRDSREVEATRTIIGNRLKTARQTSYALMGSGLHGLNGLNPEVSCKLWSTYVVPRLLFGLEIVNLSAKDISRLDIFCNNFLKQIQNLPARASNAGAYLLLGQLPIIALLHKKILITFGTIARSDSVENDLAKRQLSTKGKTPKSWFIRADKILKQYNLPCASEVLLKPETKYKWKMKVKKCVDGFWSEKLFTEAKSKPSLRYLNIKNCKIGVVNSIWKSAGSKQICIRKACY</sequence>
<evidence type="ECO:0000313" key="2">
    <source>
        <dbReference type="EMBL" id="CAG2215465.1"/>
    </source>
</evidence>
<gene>
    <name evidence="2" type="ORF">MEDL_29260</name>
</gene>
<dbReference type="EMBL" id="CAJPWZ010001444">
    <property type="protein sequence ID" value="CAG2215465.1"/>
    <property type="molecule type" value="Genomic_DNA"/>
</dbReference>
<feature type="domain" description="Reverse transcriptase" evidence="1">
    <location>
        <begin position="1"/>
        <end position="137"/>
    </location>
</feature>
<accession>A0A8S3S4V0</accession>
<reference evidence="2" key="1">
    <citation type="submission" date="2021-03" db="EMBL/GenBank/DDBJ databases">
        <authorList>
            <person name="Bekaert M."/>
        </authorList>
    </citation>
    <scope>NUCLEOTIDE SEQUENCE</scope>
</reference>
<keyword evidence="3" id="KW-1185">Reference proteome</keyword>
<dbReference type="InterPro" id="IPR000477">
    <property type="entry name" value="RT_dom"/>
</dbReference>
<comment type="caution">
    <text evidence="2">The sequence shown here is derived from an EMBL/GenBank/DDBJ whole genome shotgun (WGS) entry which is preliminary data.</text>
</comment>
<name>A0A8S3S4V0_MYTED</name>
<evidence type="ECO:0000313" key="3">
    <source>
        <dbReference type="Proteomes" id="UP000683360"/>
    </source>
</evidence>
<organism evidence="2 3">
    <name type="scientific">Mytilus edulis</name>
    <name type="common">Blue mussel</name>
    <dbReference type="NCBI Taxonomy" id="6550"/>
    <lineage>
        <taxon>Eukaryota</taxon>
        <taxon>Metazoa</taxon>
        <taxon>Spiralia</taxon>
        <taxon>Lophotrochozoa</taxon>
        <taxon>Mollusca</taxon>
        <taxon>Bivalvia</taxon>
        <taxon>Autobranchia</taxon>
        <taxon>Pteriomorphia</taxon>
        <taxon>Mytilida</taxon>
        <taxon>Mytiloidea</taxon>
        <taxon>Mytilidae</taxon>
        <taxon>Mytilinae</taxon>
        <taxon>Mytilus</taxon>
    </lineage>
</organism>
<dbReference type="PANTHER" id="PTHR47027:SF20">
    <property type="entry name" value="REVERSE TRANSCRIPTASE-LIKE PROTEIN WITH RNA-DIRECTED DNA POLYMERASE DOMAIN"/>
    <property type="match status" value="1"/>
</dbReference>
<dbReference type="Pfam" id="PF00078">
    <property type="entry name" value="RVT_1"/>
    <property type="match status" value="1"/>
</dbReference>
<proteinExistence type="predicted"/>
<evidence type="ECO:0000259" key="1">
    <source>
        <dbReference type="PROSITE" id="PS50878"/>
    </source>
</evidence>